<dbReference type="SUPFAM" id="SSF52317">
    <property type="entry name" value="Class I glutamine amidotransferase-like"/>
    <property type="match status" value="1"/>
</dbReference>
<keyword evidence="4 10" id="KW-0378">Hydrolase</keyword>
<comment type="subunit">
    <text evidence="2 10">Heterodimer of HisH and HisF.</text>
</comment>
<evidence type="ECO:0000256" key="6">
    <source>
        <dbReference type="ARBA" id="ARBA00023102"/>
    </source>
</evidence>
<reference evidence="12" key="1">
    <citation type="journal article" date="2014" name="Int. J. Syst. Evol. Microbiol.">
        <title>Complete genome of a new Firmicutes species belonging to the dominant human colonic microbiota ('Ruminococcus bicirculans') reveals two chromosomes and a selective capacity to utilize plant glucans.</title>
        <authorList>
            <consortium name="NISC Comparative Sequencing Program"/>
            <person name="Wegmann U."/>
            <person name="Louis P."/>
            <person name="Goesmann A."/>
            <person name="Henrissat B."/>
            <person name="Duncan S.H."/>
            <person name="Flint H.J."/>
        </authorList>
    </citation>
    <scope>NUCLEOTIDE SEQUENCE</scope>
    <source>
        <strain evidence="12">NBRC 108216</strain>
    </source>
</reference>
<gene>
    <name evidence="12" type="primary">hisH_1</name>
    <name evidence="10" type="synonym">hisH</name>
    <name evidence="12" type="ORF">GCM10007854_00440</name>
</gene>
<dbReference type="PRINTS" id="PR00097">
    <property type="entry name" value="ANTSNTHASEII"/>
</dbReference>
<sequence length="197" mass="20455">MGVLIVDTKCANLASVGFAFDRLGIISKVSDVPEEIAAADRVLIPGVGSAPYAMAKIDAAGLTDTLRALSQPVLGICLGMQLLFEELDEGGLLTQGLGLVPGRVTALDTGDLPSPHMGWNQLTDLVDDPVTEGLTNGDHAYFVHSYAAPISTATIATSTHGSPFSSIIRHGNVRGCQFHPERSSATGASILKAFAAL</sequence>
<evidence type="ECO:0000259" key="11">
    <source>
        <dbReference type="Pfam" id="PF00117"/>
    </source>
</evidence>
<keyword evidence="5 10" id="KW-0315">Glutamine amidotransferase</keyword>
<comment type="subcellular location">
    <subcellularLocation>
        <location evidence="10">Cytoplasm</location>
    </subcellularLocation>
</comment>
<keyword evidence="6 10" id="KW-0368">Histidine biosynthesis</keyword>
<feature type="domain" description="Glutamine amidotransferase" evidence="11">
    <location>
        <begin position="36"/>
        <end position="194"/>
    </location>
</feature>
<dbReference type="Proteomes" id="UP001161390">
    <property type="component" value="Unassembled WGS sequence"/>
</dbReference>
<comment type="catalytic activity">
    <reaction evidence="9 10">
        <text>L-glutamine + H2O = L-glutamate + NH4(+)</text>
        <dbReference type="Rhea" id="RHEA:15889"/>
        <dbReference type="ChEBI" id="CHEBI:15377"/>
        <dbReference type="ChEBI" id="CHEBI:28938"/>
        <dbReference type="ChEBI" id="CHEBI:29985"/>
        <dbReference type="ChEBI" id="CHEBI:58359"/>
        <dbReference type="EC" id="3.5.1.2"/>
    </reaction>
</comment>
<dbReference type="PROSITE" id="PS51273">
    <property type="entry name" value="GATASE_TYPE_1"/>
    <property type="match status" value="1"/>
</dbReference>
<dbReference type="Gene3D" id="3.40.50.880">
    <property type="match status" value="1"/>
</dbReference>
<evidence type="ECO:0000256" key="9">
    <source>
        <dbReference type="ARBA" id="ARBA00049534"/>
    </source>
</evidence>
<protein>
    <recommendedName>
        <fullName evidence="10">Imidazole glycerol phosphate synthase subunit HisH</fullName>
        <ecNumber evidence="10">4.3.2.10</ecNumber>
    </recommendedName>
    <alternativeName>
        <fullName evidence="10">IGP synthase glutaminase subunit</fullName>
        <ecNumber evidence="10">3.5.1.2</ecNumber>
    </alternativeName>
    <alternativeName>
        <fullName evidence="10">IGP synthase subunit HisH</fullName>
    </alternativeName>
    <alternativeName>
        <fullName evidence="10">ImGP synthase subunit HisH</fullName>
        <shortName evidence="10">IGPS subunit HisH</shortName>
    </alternativeName>
</protein>
<comment type="pathway">
    <text evidence="1 10">Amino-acid biosynthesis; L-histidine biosynthesis; L-histidine from 5-phospho-alpha-D-ribose 1-diphosphate: step 5/9.</text>
</comment>
<evidence type="ECO:0000256" key="5">
    <source>
        <dbReference type="ARBA" id="ARBA00022962"/>
    </source>
</evidence>
<dbReference type="PANTHER" id="PTHR42701:SF1">
    <property type="entry name" value="IMIDAZOLE GLYCEROL PHOSPHATE SYNTHASE SUBUNIT HISH"/>
    <property type="match status" value="1"/>
</dbReference>
<evidence type="ECO:0000256" key="3">
    <source>
        <dbReference type="ARBA" id="ARBA00022605"/>
    </source>
</evidence>
<dbReference type="PIRSF" id="PIRSF000495">
    <property type="entry name" value="Amidotransf_hisH"/>
    <property type="match status" value="1"/>
</dbReference>
<evidence type="ECO:0000256" key="7">
    <source>
        <dbReference type="ARBA" id="ARBA00023239"/>
    </source>
</evidence>
<dbReference type="PANTHER" id="PTHR42701">
    <property type="entry name" value="IMIDAZOLE GLYCEROL PHOSPHATE SYNTHASE SUBUNIT HISH"/>
    <property type="match status" value="1"/>
</dbReference>
<evidence type="ECO:0000256" key="4">
    <source>
        <dbReference type="ARBA" id="ARBA00022801"/>
    </source>
</evidence>
<organism evidence="12 13">
    <name type="scientific">Algimonas porphyrae</name>
    <dbReference type="NCBI Taxonomy" id="1128113"/>
    <lineage>
        <taxon>Bacteria</taxon>
        <taxon>Pseudomonadati</taxon>
        <taxon>Pseudomonadota</taxon>
        <taxon>Alphaproteobacteria</taxon>
        <taxon>Maricaulales</taxon>
        <taxon>Robiginitomaculaceae</taxon>
        <taxon>Algimonas</taxon>
    </lineage>
</organism>
<dbReference type="InterPro" id="IPR017926">
    <property type="entry name" value="GATASE"/>
</dbReference>
<feature type="active site" evidence="10">
    <location>
        <position position="179"/>
    </location>
</feature>
<dbReference type="InterPro" id="IPR010139">
    <property type="entry name" value="Imidazole-glycPsynth_HisH"/>
</dbReference>
<evidence type="ECO:0000313" key="13">
    <source>
        <dbReference type="Proteomes" id="UP001161390"/>
    </source>
</evidence>
<feature type="active site" description="Nucleophile" evidence="10">
    <location>
        <position position="77"/>
    </location>
</feature>
<comment type="catalytic activity">
    <reaction evidence="8 10">
        <text>5-[(5-phospho-1-deoxy-D-ribulos-1-ylimino)methylamino]-1-(5-phospho-beta-D-ribosyl)imidazole-4-carboxamide + L-glutamine = D-erythro-1-(imidazol-4-yl)glycerol 3-phosphate + 5-amino-1-(5-phospho-beta-D-ribosyl)imidazole-4-carboxamide + L-glutamate + H(+)</text>
        <dbReference type="Rhea" id="RHEA:24793"/>
        <dbReference type="ChEBI" id="CHEBI:15378"/>
        <dbReference type="ChEBI" id="CHEBI:29985"/>
        <dbReference type="ChEBI" id="CHEBI:58278"/>
        <dbReference type="ChEBI" id="CHEBI:58359"/>
        <dbReference type="ChEBI" id="CHEBI:58475"/>
        <dbReference type="ChEBI" id="CHEBI:58525"/>
        <dbReference type="EC" id="4.3.2.10"/>
    </reaction>
</comment>
<evidence type="ECO:0000256" key="8">
    <source>
        <dbReference type="ARBA" id="ARBA00047838"/>
    </source>
</evidence>
<accession>A0ABQ5UW10</accession>
<dbReference type="NCBIfam" id="TIGR01855">
    <property type="entry name" value="IMP_synth_hisH"/>
    <property type="match status" value="1"/>
</dbReference>
<evidence type="ECO:0000256" key="10">
    <source>
        <dbReference type="HAMAP-Rule" id="MF_00278"/>
    </source>
</evidence>
<dbReference type="EC" id="4.3.2.10" evidence="10"/>
<evidence type="ECO:0000256" key="1">
    <source>
        <dbReference type="ARBA" id="ARBA00005091"/>
    </source>
</evidence>
<dbReference type="EMBL" id="BSNJ01000001">
    <property type="protein sequence ID" value="GLQ19089.1"/>
    <property type="molecule type" value="Genomic_DNA"/>
</dbReference>
<dbReference type="EC" id="3.5.1.2" evidence="10"/>
<dbReference type="Pfam" id="PF00117">
    <property type="entry name" value="GATase"/>
    <property type="match status" value="1"/>
</dbReference>
<proteinExistence type="inferred from homology"/>
<keyword evidence="13" id="KW-1185">Reference proteome</keyword>
<comment type="function">
    <text evidence="10">IGPS catalyzes the conversion of PRFAR and glutamine to IGP, AICAR and glutamate. The HisH subunit catalyzes the hydrolysis of glutamine to glutamate and ammonia as part of the synthesis of IGP and AICAR. The resulting ammonia molecule is channeled to the active site of HisF.</text>
</comment>
<dbReference type="RefSeq" id="WP_284368848.1">
    <property type="nucleotide sequence ID" value="NZ_BSNJ01000001.1"/>
</dbReference>
<evidence type="ECO:0000313" key="12">
    <source>
        <dbReference type="EMBL" id="GLQ19089.1"/>
    </source>
</evidence>
<name>A0ABQ5UW10_9PROT</name>
<comment type="caution">
    <text evidence="12">The sequence shown here is derived from an EMBL/GenBank/DDBJ whole genome shotgun (WGS) entry which is preliminary data.</text>
</comment>
<reference evidence="12" key="2">
    <citation type="submission" date="2023-01" db="EMBL/GenBank/DDBJ databases">
        <title>Draft genome sequence of Algimonas porphyrae strain NBRC 108216.</title>
        <authorList>
            <person name="Sun Q."/>
            <person name="Mori K."/>
        </authorList>
    </citation>
    <scope>NUCLEOTIDE SEQUENCE</scope>
    <source>
        <strain evidence="12">NBRC 108216</strain>
    </source>
</reference>
<keyword evidence="7 10" id="KW-0456">Lyase</keyword>
<evidence type="ECO:0000256" key="2">
    <source>
        <dbReference type="ARBA" id="ARBA00011152"/>
    </source>
</evidence>
<keyword evidence="3 10" id="KW-0028">Amino-acid biosynthesis</keyword>
<keyword evidence="10" id="KW-0963">Cytoplasm</keyword>
<dbReference type="InterPro" id="IPR029062">
    <property type="entry name" value="Class_I_gatase-like"/>
</dbReference>
<feature type="active site" evidence="10">
    <location>
        <position position="181"/>
    </location>
</feature>
<dbReference type="HAMAP" id="MF_00278">
    <property type="entry name" value="HisH"/>
    <property type="match status" value="1"/>
</dbReference>